<accession>A0A7W6CY72</accession>
<dbReference type="Gene3D" id="6.10.10.120">
    <property type="entry name" value="Antitoxin ParD1-like"/>
    <property type="match status" value="1"/>
</dbReference>
<reference evidence="2 3" key="1">
    <citation type="submission" date="2020-08" db="EMBL/GenBank/DDBJ databases">
        <title>Genomic Encyclopedia of Type Strains, Phase IV (KMG-IV): sequencing the most valuable type-strain genomes for metagenomic binning, comparative biology and taxonomic classification.</title>
        <authorList>
            <person name="Goeker M."/>
        </authorList>
    </citation>
    <scope>NUCLEOTIDE SEQUENCE [LARGE SCALE GENOMIC DNA]</scope>
    <source>
        <strain evidence="2 3">DSM 26575</strain>
    </source>
</reference>
<dbReference type="Pfam" id="PF03693">
    <property type="entry name" value="ParD_antitoxin"/>
    <property type="match status" value="1"/>
</dbReference>
<dbReference type="Proteomes" id="UP000582090">
    <property type="component" value="Unassembled WGS sequence"/>
</dbReference>
<dbReference type="AlphaFoldDB" id="A0A7W6CY72"/>
<comment type="caution">
    <text evidence="2">The sequence shown here is derived from an EMBL/GenBank/DDBJ whole genome shotgun (WGS) entry which is preliminary data.</text>
</comment>
<dbReference type="GO" id="GO:0006355">
    <property type="term" value="P:regulation of DNA-templated transcription"/>
    <property type="evidence" value="ECO:0007669"/>
    <property type="project" value="InterPro"/>
</dbReference>
<dbReference type="InterPro" id="IPR022789">
    <property type="entry name" value="ParD"/>
</dbReference>
<name>A0A7W6CY72_9HYPH</name>
<dbReference type="RefSeq" id="WP_183902092.1">
    <property type="nucleotide sequence ID" value="NZ_JACIDW010000019.1"/>
</dbReference>
<keyword evidence="3" id="KW-1185">Reference proteome</keyword>
<evidence type="ECO:0000313" key="2">
    <source>
        <dbReference type="EMBL" id="MBB3966619.1"/>
    </source>
</evidence>
<dbReference type="InterPro" id="IPR038296">
    <property type="entry name" value="ParD_sf"/>
</dbReference>
<proteinExistence type="predicted"/>
<dbReference type="SUPFAM" id="SSF47598">
    <property type="entry name" value="Ribbon-helix-helix"/>
    <property type="match status" value="1"/>
</dbReference>
<dbReference type="InterPro" id="IPR010985">
    <property type="entry name" value="Ribbon_hlx_hlx"/>
</dbReference>
<evidence type="ECO:0000313" key="3">
    <source>
        <dbReference type="Proteomes" id="UP000582090"/>
    </source>
</evidence>
<evidence type="ECO:0000256" key="1">
    <source>
        <dbReference type="ARBA" id="ARBA00022649"/>
    </source>
</evidence>
<organism evidence="2 3">
    <name type="scientific">Rhizobium metallidurans</name>
    <dbReference type="NCBI Taxonomy" id="1265931"/>
    <lineage>
        <taxon>Bacteria</taxon>
        <taxon>Pseudomonadati</taxon>
        <taxon>Pseudomonadota</taxon>
        <taxon>Alphaproteobacteria</taxon>
        <taxon>Hyphomicrobiales</taxon>
        <taxon>Rhizobiaceae</taxon>
        <taxon>Rhizobium/Agrobacterium group</taxon>
        <taxon>Rhizobium</taxon>
    </lineage>
</organism>
<keyword evidence="1" id="KW-1277">Toxin-antitoxin system</keyword>
<sequence>MSATSALSLTEQQQNLIDRLVETGRFDGANDVVSTGLRLVEERERQAAAFIAGIEAEIEKGLASGPSEPMEPMKDLLVKFRTGKI</sequence>
<dbReference type="EMBL" id="JACIDW010000019">
    <property type="protein sequence ID" value="MBB3966619.1"/>
    <property type="molecule type" value="Genomic_DNA"/>
</dbReference>
<gene>
    <name evidence="2" type="ORF">GGQ67_004307</name>
</gene>
<protein>
    <submittedName>
        <fullName evidence="2">Antitoxin ParD1/3/4</fullName>
    </submittedName>
</protein>